<name>A0ABW7BUZ0_9ACTN</name>
<keyword evidence="2 8" id="KW-0808">Transferase</keyword>
<feature type="binding site" evidence="8">
    <location>
        <position position="70"/>
    </location>
    <ligand>
        <name>Mg(2+)</name>
        <dbReference type="ChEBI" id="CHEBI:18420"/>
    </ligand>
</feature>
<feature type="binding site" evidence="8">
    <location>
        <position position="22"/>
    </location>
    <ligand>
        <name>Mg(2+)</name>
        <dbReference type="ChEBI" id="CHEBI:18420"/>
    </ligand>
</feature>
<dbReference type="RefSeq" id="WP_189849145.1">
    <property type="nucleotide sequence ID" value="NZ_BMVV01000006.1"/>
</dbReference>
<dbReference type="Gene3D" id="3.90.470.20">
    <property type="entry name" value="4'-phosphopantetheinyl transferase domain"/>
    <property type="match status" value="1"/>
</dbReference>
<dbReference type="EMBL" id="JBICZW010000012">
    <property type="protein sequence ID" value="MFG3191321.1"/>
    <property type="molecule type" value="Genomic_DNA"/>
</dbReference>
<keyword evidence="7 8" id="KW-0275">Fatty acid biosynthesis</keyword>
<dbReference type="NCBIfam" id="TIGR00516">
    <property type="entry name" value="acpS"/>
    <property type="match status" value="1"/>
</dbReference>
<comment type="catalytic activity">
    <reaction evidence="8">
        <text>apo-[ACP] + CoA = holo-[ACP] + adenosine 3',5'-bisphosphate + H(+)</text>
        <dbReference type="Rhea" id="RHEA:12068"/>
        <dbReference type="Rhea" id="RHEA-COMP:9685"/>
        <dbReference type="Rhea" id="RHEA-COMP:9690"/>
        <dbReference type="ChEBI" id="CHEBI:15378"/>
        <dbReference type="ChEBI" id="CHEBI:29999"/>
        <dbReference type="ChEBI" id="CHEBI:57287"/>
        <dbReference type="ChEBI" id="CHEBI:58343"/>
        <dbReference type="ChEBI" id="CHEBI:64479"/>
        <dbReference type="EC" id="2.7.8.7"/>
    </reaction>
</comment>
<evidence type="ECO:0000256" key="3">
    <source>
        <dbReference type="ARBA" id="ARBA00022723"/>
    </source>
</evidence>
<keyword evidence="8" id="KW-0963">Cytoplasm</keyword>
<dbReference type="GO" id="GO:0008897">
    <property type="term" value="F:holo-[acyl-carrier-protein] synthase activity"/>
    <property type="evidence" value="ECO:0007669"/>
    <property type="project" value="UniProtKB-EC"/>
</dbReference>
<dbReference type="HAMAP" id="MF_00101">
    <property type="entry name" value="AcpS"/>
    <property type="match status" value="1"/>
</dbReference>
<evidence type="ECO:0000256" key="4">
    <source>
        <dbReference type="ARBA" id="ARBA00022832"/>
    </source>
</evidence>
<evidence type="ECO:0000256" key="2">
    <source>
        <dbReference type="ARBA" id="ARBA00022679"/>
    </source>
</evidence>
<comment type="cofactor">
    <cofactor evidence="8">
        <name>Mg(2+)</name>
        <dbReference type="ChEBI" id="CHEBI:18420"/>
    </cofactor>
</comment>
<dbReference type="InterPro" id="IPR004568">
    <property type="entry name" value="Ppantetheine-prot_Trfase_dom"/>
</dbReference>
<dbReference type="SUPFAM" id="SSF56214">
    <property type="entry name" value="4'-phosphopantetheinyl transferase"/>
    <property type="match status" value="1"/>
</dbReference>
<comment type="subcellular location">
    <subcellularLocation>
        <location evidence="8">Cytoplasm</location>
    </subcellularLocation>
</comment>
<evidence type="ECO:0000313" key="11">
    <source>
        <dbReference type="Proteomes" id="UP001604282"/>
    </source>
</evidence>
<evidence type="ECO:0000313" key="10">
    <source>
        <dbReference type="EMBL" id="MFG3191321.1"/>
    </source>
</evidence>
<evidence type="ECO:0000256" key="6">
    <source>
        <dbReference type="ARBA" id="ARBA00023098"/>
    </source>
</evidence>
<dbReference type="InterPro" id="IPR008278">
    <property type="entry name" value="4-PPantetheinyl_Trfase_dom"/>
</dbReference>
<evidence type="ECO:0000256" key="8">
    <source>
        <dbReference type="HAMAP-Rule" id="MF_00101"/>
    </source>
</evidence>
<dbReference type="NCBIfam" id="TIGR00556">
    <property type="entry name" value="pantethn_trn"/>
    <property type="match status" value="1"/>
</dbReference>
<feature type="domain" description="4'-phosphopantetheinyl transferase" evidence="9">
    <location>
        <begin position="19"/>
        <end position="112"/>
    </location>
</feature>
<comment type="function">
    <text evidence="8">Transfers the 4'-phosphopantetheine moiety from coenzyme A to a Ser of acyl-carrier-protein.</text>
</comment>
<evidence type="ECO:0000256" key="7">
    <source>
        <dbReference type="ARBA" id="ARBA00023160"/>
    </source>
</evidence>
<evidence type="ECO:0000259" key="9">
    <source>
        <dbReference type="Pfam" id="PF01648"/>
    </source>
</evidence>
<comment type="similarity">
    <text evidence="8">Belongs to the P-Pant transferase superfamily. AcpS family.</text>
</comment>
<keyword evidence="3 8" id="KW-0479">Metal-binding</keyword>
<dbReference type="InterPro" id="IPR002582">
    <property type="entry name" value="ACPS"/>
</dbReference>
<dbReference type="EC" id="2.7.8.7" evidence="8"/>
<keyword evidence="1 8" id="KW-0444">Lipid biosynthesis</keyword>
<keyword evidence="11" id="KW-1185">Reference proteome</keyword>
<keyword evidence="5 8" id="KW-0460">Magnesium</keyword>
<comment type="caution">
    <text evidence="10">The sequence shown here is derived from an EMBL/GenBank/DDBJ whole genome shotgun (WGS) entry which is preliminary data.</text>
</comment>
<organism evidence="10 11">
    <name type="scientific">Streptomyces omiyaensis</name>
    <dbReference type="NCBI Taxonomy" id="68247"/>
    <lineage>
        <taxon>Bacteria</taxon>
        <taxon>Bacillati</taxon>
        <taxon>Actinomycetota</taxon>
        <taxon>Actinomycetes</taxon>
        <taxon>Kitasatosporales</taxon>
        <taxon>Streptomycetaceae</taxon>
        <taxon>Streptomyces</taxon>
    </lineage>
</organism>
<accession>A0ABW7BUZ0</accession>
<sequence>MGPRTEWTEGLVGRRVLCVGTDLVDVADIRAALTRQPRFRTKVFTDAERAYCDVLGDPAERYAVRFAAKEAVLKALGTGLSGAALTEIEVLRAPGGAPSLLLSGRAAALAEAAGVRSWLVSLTHTATRAHALVAGVGAEDPCQFRPFR</sequence>
<reference evidence="10 11" key="1">
    <citation type="submission" date="2024-10" db="EMBL/GenBank/DDBJ databases">
        <title>The Natural Products Discovery Center: Release of the First 8490 Sequenced Strains for Exploring Actinobacteria Biosynthetic Diversity.</title>
        <authorList>
            <person name="Kalkreuter E."/>
            <person name="Kautsar S.A."/>
            <person name="Yang D."/>
            <person name="Bader C.D."/>
            <person name="Teijaro C.N."/>
            <person name="Fluegel L."/>
            <person name="Davis C.M."/>
            <person name="Simpson J.R."/>
            <person name="Lauterbach L."/>
            <person name="Steele A.D."/>
            <person name="Gui C."/>
            <person name="Meng S."/>
            <person name="Li G."/>
            <person name="Viehrig K."/>
            <person name="Ye F."/>
            <person name="Su P."/>
            <person name="Kiefer A.F."/>
            <person name="Nichols A."/>
            <person name="Cepeda A.J."/>
            <person name="Yan W."/>
            <person name="Fan B."/>
            <person name="Jiang Y."/>
            <person name="Adhikari A."/>
            <person name="Zheng C.-J."/>
            <person name="Schuster L."/>
            <person name="Cowan T.M."/>
            <person name="Smanski M.J."/>
            <person name="Chevrette M.G."/>
            <person name="De Carvalho L.P.S."/>
            <person name="Shen B."/>
        </authorList>
    </citation>
    <scope>NUCLEOTIDE SEQUENCE [LARGE SCALE GENOMIC DNA]</scope>
    <source>
        <strain evidence="10 11">NPDC048229</strain>
    </source>
</reference>
<dbReference type="Pfam" id="PF01648">
    <property type="entry name" value="ACPS"/>
    <property type="match status" value="1"/>
</dbReference>
<protein>
    <recommendedName>
        <fullName evidence="8">Holo-[acyl-carrier-protein] synthase</fullName>
        <shortName evidence="8">Holo-ACP synthase</shortName>
        <ecNumber evidence="8">2.7.8.7</ecNumber>
    </recommendedName>
    <alternativeName>
        <fullName evidence="8">4'-phosphopantetheinyl transferase AcpS</fullName>
    </alternativeName>
</protein>
<dbReference type="InterPro" id="IPR037143">
    <property type="entry name" value="4-PPantetheinyl_Trfase_dom_sf"/>
</dbReference>
<keyword evidence="4 8" id="KW-0276">Fatty acid metabolism</keyword>
<dbReference type="Proteomes" id="UP001604282">
    <property type="component" value="Unassembled WGS sequence"/>
</dbReference>
<gene>
    <name evidence="8 10" type="primary">acpS</name>
    <name evidence="10" type="ORF">ACGFYS_20555</name>
</gene>
<evidence type="ECO:0000256" key="1">
    <source>
        <dbReference type="ARBA" id="ARBA00022516"/>
    </source>
</evidence>
<keyword evidence="6 8" id="KW-0443">Lipid metabolism</keyword>
<proteinExistence type="inferred from homology"/>
<evidence type="ECO:0000256" key="5">
    <source>
        <dbReference type="ARBA" id="ARBA00022842"/>
    </source>
</evidence>